<dbReference type="AlphaFoldDB" id="X0UJM8"/>
<comment type="caution">
    <text evidence="9">The sequence shown here is derived from an EMBL/GenBank/DDBJ whole genome shotgun (WGS) entry which is preliminary data.</text>
</comment>
<sequence>SHAAQVKCEQGNLLLRMNAGLATCHTTGEILETVAIAACNAFGFRVTVPYVVAPDGTYVEGVRCTVAGGIEEHFVHDITATDSLQPPPARPATPLASPAAPARAEPTEGWLFACQGPHLGSGPFYTAPITLEDTKLGSLVFAIGDRPHELTPYEADQVAAVASIAAIALKRAQVEANLVALSEELADVNRQLQAAHHKSLQQRNVASLSEMATGAAHEINNPLAIISGRAQQLAARQSDPTDRDMLQTIIDQADRISDIITELRA</sequence>
<reference evidence="9" key="1">
    <citation type="journal article" date="2014" name="Front. Microbiol.">
        <title>High frequency of phylogenetically diverse reductive dehalogenase-homologous genes in deep subseafloor sedimentary metagenomes.</title>
        <authorList>
            <person name="Kawai M."/>
            <person name="Futagami T."/>
            <person name="Toyoda A."/>
            <person name="Takaki Y."/>
            <person name="Nishi S."/>
            <person name="Hori S."/>
            <person name="Arai W."/>
            <person name="Tsubouchi T."/>
            <person name="Morono Y."/>
            <person name="Uchiyama I."/>
            <person name="Ito T."/>
            <person name="Fujiyama A."/>
            <person name="Inagaki F."/>
            <person name="Takami H."/>
        </authorList>
    </citation>
    <scope>NUCLEOTIDE SEQUENCE</scope>
    <source>
        <strain evidence="9">Expedition CK06-06</strain>
    </source>
</reference>
<keyword evidence="7" id="KW-0175">Coiled coil</keyword>
<dbReference type="SUPFAM" id="SSF47384">
    <property type="entry name" value="Homodimeric domain of signal transducing histidine kinase"/>
    <property type="match status" value="1"/>
</dbReference>
<dbReference type="InterPro" id="IPR003661">
    <property type="entry name" value="HisK_dim/P_dom"/>
</dbReference>
<feature type="non-terminal residue" evidence="9">
    <location>
        <position position="1"/>
    </location>
</feature>
<evidence type="ECO:0000256" key="3">
    <source>
        <dbReference type="ARBA" id="ARBA00022741"/>
    </source>
</evidence>
<dbReference type="Pfam" id="PF00512">
    <property type="entry name" value="HisKA"/>
    <property type="match status" value="1"/>
</dbReference>
<evidence type="ECO:0000256" key="1">
    <source>
        <dbReference type="ARBA" id="ARBA00022553"/>
    </source>
</evidence>
<evidence type="ECO:0000256" key="7">
    <source>
        <dbReference type="SAM" id="Coils"/>
    </source>
</evidence>
<protein>
    <recommendedName>
        <fullName evidence="8">Signal transduction histidine kinase dimerisation/phosphoacceptor domain-containing protein</fullName>
    </recommendedName>
</protein>
<dbReference type="InterPro" id="IPR036097">
    <property type="entry name" value="HisK_dim/P_sf"/>
</dbReference>
<feature type="non-terminal residue" evidence="9">
    <location>
        <position position="265"/>
    </location>
</feature>
<evidence type="ECO:0000256" key="4">
    <source>
        <dbReference type="ARBA" id="ARBA00022777"/>
    </source>
</evidence>
<feature type="domain" description="Signal transduction histidine kinase dimerisation/phosphoacceptor" evidence="8">
    <location>
        <begin position="207"/>
        <end position="265"/>
    </location>
</feature>
<evidence type="ECO:0000313" key="9">
    <source>
        <dbReference type="EMBL" id="GAG05820.1"/>
    </source>
</evidence>
<gene>
    <name evidence="9" type="ORF">S01H1_44238</name>
</gene>
<name>X0UJM8_9ZZZZ</name>
<dbReference type="PANTHER" id="PTHR43065:SF10">
    <property type="entry name" value="PEROXIDE STRESS-ACTIVATED HISTIDINE KINASE MAK3"/>
    <property type="match status" value="1"/>
</dbReference>
<evidence type="ECO:0000256" key="2">
    <source>
        <dbReference type="ARBA" id="ARBA00022679"/>
    </source>
</evidence>
<keyword evidence="4" id="KW-0418">Kinase</keyword>
<dbReference type="Gene3D" id="1.10.287.130">
    <property type="match status" value="1"/>
</dbReference>
<dbReference type="GO" id="GO:0000155">
    <property type="term" value="F:phosphorelay sensor kinase activity"/>
    <property type="evidence" value="ECO:0007669"/>
    <property type="project" value="InterPro"/>
</dbReference>
<organism evidence="9">
    <name type="scientific">marine sediment metagenome</name>
    <dbReference type="NCBI Taxonomy" id="412755"/>
    <lineage>
        <taxon>unclassified sequences</taxon>
        <taxon>metagenomes</taxon>
        <taxon>ecological metagenomes</taxon>
    </lineage>
</organism>
<keyword evidence="2" id="KW-0808">Transferase</keyword>
<dbReference type="GO" id="GO:0005524">
    <property type="term" value="F:ATP binding"/>
    <property type="evidence" value="ECO:0007669"/>
    <property type="project" value="UniProtKB-KW"/>
</dbReference>
<evidence type="ECO:0000259" key="8">
    <source>
        <dbReference type="SMART" id="SM00388"/>
    </source>
</evidence>
<dbReference type="PANTHER" id="PTHR43065">
    <property type="entry name" value="SENSOR HISTIDINE KINASE"/>
    <property type="match status" value="1"/>
</dbReference>
<keyword evidence="5" id="KW-0067">ATP-binding</keyword>
<keyword evidence="1" id="KW-0597">Phosphoprotein</keyword>
<dbReference type="SUPFAM" id="SSF55781">
    <property type="entry name" value="GAF domain-like"/>
    <property type="match status" value="1"/>
</dbReference>
<keyword evidence="3" id="KW-0547">Nucleotide-binding</keyword>
<dbReference type="CDD" id="cd00082">
    <property type="entry name" value="HisKA"/>
    <property type="match status" value="1"/>
</dbReference>
<evidence type="ECO:0000256" key="6">
    <source>
        <dbReference type="ARBA" id="ARBA00023012"/>
    </source>
</evidence>
<dbReference type="SMART" id="SM00388">
    <property type="entry name" value="HisKA"/>
    <property type="match status" value="1"/>
</dbReference>
<proteinExistence type="predicted"/>
<dbReference type="InterPro" id="IPR029016">
    <property type="entry name" value="GAF-like_dom_sf"/>
</dbReference>
<keyword evidence="6" id="KW-0902">Two-component regulatory system</keyword>
<accession>X0UJM8</accession>
<feature type="coiled-coil region" evidence="7">
    <location>
        <begin position="164"/>
        <end position="198"/>
    </location>
</feature>
<dbReference type="Gene3D" id="3.30.450.40">
    <property type="match status" value="1"/>
</dbReference>
<dbReference type="EMBL" id="BARS01028214">
    <property type="protein sequence ID" value="GAG05820.1"/>
    <property type="molecule type" value="Genomic_DNA"/>
</dbReference>
<evidence type="ECO:0000256" key="5">
    <source>
        <dbReference type="ARBA" id="ARBA00022840"/>
    </source>
</evidence>